<keyword evidence="4" id="KW-1185">Reference proteome</keyword>
<sequence length="245" mass="28029">MLIRAVLVFLCVGMMFAQADERLSDPALPSEIHLVSERWPSFTEEDGSGVAWEVLRLVFEPVGVKVRMQTVPYSRSVGLVRRGEADAWVGSYAGEVDDIHYPRWHFDRDYVSALGLASTPEPSVDSLPNSRLLWIRGYRYEHYLPGIEGFQEVPRRDNVLPMLAAGRVDYFIDARVDIDMLLAKAQRQARYKITNLVRLPLYLGFAETPGALALADLYDQRMESLIGSGQLRPIYEKWNWEYPFD</sequence>
<comment type="similarity">
    <text evidence="1">Belongs to the bacterial solute-binding protein 3 family.</text>
</comment>
<evidence type="ECO:0000256" key="2">
    <source>
        <dbReference type="SAM" id="SignalP"/>
    </source>
</evidence>
<accession>A0A917PXM5</accession>
<reference evidence="3" key="1">
    <citation type="journal article" date="2014" name="Int. J. Syst. Evol. Microbiol.">
        <title>Complete genome sequence of Corynebacterium casei LMG S-19264T (=DSM 44701T), isolated from a smear-ripened cheese.</title>
        <authorList>
            <consortium name="US DOE Joint Genome Institute (JGI-PGF)"/>
            <person name="Walter F."/>
            <person name="Albersmeier A."/>
            <person name="Kalinowski J."/>
            <person name="Ruckert C."/>
        </authorList>
    </citation>
    <scope>NUCLEOTIDE SEQUENCE</scope>
    <source>
        <strain evidence="3">JCM 30078</strain>
    </source>
</reference>
<evidence type="ECO:0000313" key="3">
    <source>
        <dbReference type="EMBL" id="GGJ98880.1"/>
    </source>
</evidence>
<dbReference type="AlphaFoldDB" id="A0A917PXM5"/>
<protein>
    <recommendedName>
        <fullName evidence="5">ABC transporter substrate-binding protein</fullName>
    </recommendedName>
</protein>
<dbReference type="Gene3D" id="3.40.190.10">
    <property type="entry name" value="Periplasmic binding protein-like II"/>
    <property type="match status" value="2"/>
</dbReference>
<dbReference type="Proteomes" id="UP000635983">
    <property type="component" value="Unassembled WGS sequence"/>
</dbReference>
<name>A0A917PXM5_9PSED</name>
<evidence type="ECO:0000313" key="4">
    <source>
        <dbReference type="Proteomes" id="UP000635983"/>
    </source>
</evidence>
<dbReference type="PANTHER" id="PTHR35936">
    <property type="entry name" value="MEMBRANE-BOUND LYTIC MUREIN TRANSGLYCOSYLASE F"/>
    <property type="match status" value="1"/>
</dbReference>
<keyword evidence="2" id="KW-0732">Signal</keyword>
<dbReference type="EMBL" id="BMPO01000005">
    <property type="protein sequence ID" value="GGJ98880.1"/>
    <property type="molecule type" value="Genomic_DNA"/>
</dbReference>
<evidence type="ECO:0008006" key="5">
    <source>
        <dbReference type="Google" id="ProtNLM"/>
    </source>
</evidence>
<proteinExistence type="inferred from homology"/>
<dbReference type="PANTHER" id="PTHR35936:SF6">
    <property type="entry name" value="AMINO ACID ABC TRANSPORTER SUBSTRATE-BINDING PAAT FAMILY PROTEIN"/>
    <property type="match status" value="1"/>
</dbReference>
<dbReference type="SUPFAM" id="SSF53850">
    <property type="entry name" value="Periplasmic binding protein-like II"/>
    <property type="match status" value="1"/>
</dbReference>
<organism evidence="3 4">
    <name type="scientific">Pseudomonas matsuisoli</name>
    <dbReference type="NCBI Taxonomy" id="1515666"/>
    <lineage>
        <taxon>Bacteria</taxon>
        <taxon>Pseudomonadati</taxon>
        <taxon>Pseudomonadota</taxon>
        <taxon>Gammaproteobacteria</taxon>
        <taxon>Pseudomonadales</taxon>
        <taxon>Pseudomonadaceae</taxon>
        <taxon>Pseudomonas</taxon>
    </lineage>
</organism>
<feature type="chain" id="PRO_5037034575" description="ABC transporter substrate-binding protein" evidence="2">
    <location>
        <begin position="20"/>
        <end position="245"/>
    </location>
</feature>
<comment type="caution">
    <text evidence="3">The sequence shown here is derived from an EMBL/GenBank/DDBJ whole genome shotgun (WGS) entry which is preliminary data.</text>
</comment>
<gene>
    <name evidence="3" type="ORF">GCM10009304_25940</name>
</gene>
<feature type="signal peptide" evidence="2">
    <location>
        <begin position="1"/>
        <end position="19"/>
    </location>
</feature>
<dbReference type="RefSeq" id="WP_188983656.1">
    <property type="nucleotide sequence ID" value="NZ_BMPO01000005.1"/>
</dbReference>
<reference evidence="3" key="2">
    <citation type="submission" date="2020-09" db="EMBL/GenBank/DDBJ databases">
        <authorList>
            <person name="Sun Q."/>
            <person name="Ohkuma M."/>
        </authorList>
    </citation>
    <scope>NUCLEOTIDE SEQUENCE</scope>
    <source>
        <strain evidence="3">JCM 30078</strain>
    </source>
</reference>
<evidence type="ECO:0000256" key="1">
    <source>
        <dbReference type="ARBA" id="ARBA00010333"/>
    </source>
</evidence>